<evidence type="ECO:0000313" key="1">
    <source>
        <dbReference type="EMBL" id="KKK75976.1"/>
    </source>
</evidence>
<sequence length="92" mass="10241">MGSVISVISAETARNRSEAKWKNSLLTRISGEIELGIYGDVYKGSVTICNHNNDLFITETEDKLRKLGYTVTSETKEATGLMAANHKIYISW</sequence>
<accession>A0A0F9AUV3</accession>
<organism evidence="1">
    <name type="scientific">marine sediment metagenome</name>
    <dbReference type="NCBI Taxonomy" id="412755"/>
    <lineage>
        <taxon>unclassified sequences</taxon>
        <taxon>metagenomes</taxon>
        <taxon>ecological metagenomes</taxon>
    </lineage>
</organism>
<protein>
    <submittedName>
        <fullName evidence="1">Uncharacterized protein</fullName>
    </submittedName>
</protein>
<proteinExistence type="predicted"/>
<reference evidence="1" key="1">
    <citation type="journal article" date="2015" name="Nature">
        <title>Complex archaea that bridge the gap between prokaryotes and eukaryotes.</title>
        <authorList>
            <person name="Spang A."/>
            <person name="Saw J.H."/>
            <person name="Jorgensen S.L."/>
            <person name="Zaremba-Niedzwiedzka K."/>
            <person name="Martijn J."/>
            <person name="Lind A.E."/>
            <person name="van Eijk R."/>
            <person name="Schleper C."/>
            <person name="Guy L."/>
            <person name="Ettema T.J."/>
        </authorList>
    </citation>
    <scope>NUCLEOTIDE SEQUENCE</scope>
</reference>
<dbReference type="AlphaFoldDB" id="A0A0F9AUV3"/>
<name>A0A0F9AUV3_9ZZZZ</name>
<dbReference type="EMBL" id="LAZR01055617">
    <property type="protein sequence ID" value="KKK75976.1"/>
    <property type="molecule type" value="Genomic_DNA"/>
</dbReference>
<comment type="caution">
    <text evidence="1">The sequence shown here is derived from an EMBL/GenBank/DDBJ whole genome shotgun (WGS) entry which is preliminary data.</text>
</comment>
<gene>
    <name evidence="1" type="ORF">LCGC14_2868320</name>
</gene>